<dbReference type="AlphaFoldDB" id="A0A0U2XAL0"/>
<protein>
    <submittedName>
        <fullName evidence="2">Uncharacterized protein</fullName>
    </submittedName>
</protein>
<evidence type="ECO:0000313" key="2">
    <source>
        <dbReference type="EMBL" id="ALV40994.1"/>
    </source>
</evidence>
<gene>
    <name evidence="2" type="ORF">AU252_07365</name>
</gene>
<feature type="region of interest" description="Disordered" evidence="1">
    <location>
        <begin position="129"/>
        <end position="171"/>
    </location>
</feature>
<feature type="compositionally biased region" description="Low complexity" evidence="1">
    <location>
        <begin position="139"/>
        <end position="168"/>
    </location>
</feature>
<dbReference type="Proteomes" id="UP000065151">
    <property type="component" value="Chromosome"/>
</dbReference>
<evidence type="ECO:0000256" key="1">
    <source>
        <dbReference type="SAM" id="MobiDB-lite"/>
    </source>
</evidence>
<name>A0A0U2XAL0_9MICC</name>
<proteinExistence type="predicted"/>
<dbReference type="EMBL" id="CP013747">
    <property type="protein sequence ID" value="ALV40994.1"/>
    <property type="molecule type" value="Genomic_DNA"/>
</dbReference>
<organism evidence="2">
    <name type="scientific">Pseudarthrobacter sulfonivorans</name>
    <dbReference type="NCBI Taxonomy" id="121292"/>
    <lineage>
        <taxon>Bacteria</taxon>
        <taxon>Bacillati</taxon>
        <taxon>Actinomycetota</taxon>
        <taxon>Actinomycetes</taxon>
        <taxon>Micrococcales</taxon>
        <taxon>Micrococcaceae</taxon>
        <taxon>Pseudarthrobacter</taxon>
    </lineage>
</organism>
<accession>A0A0U2XAL0</accession>
<sequence length="192" mass="18003">MVVAVVEDEGEGDAVSAEDPLLVVAVGSTVGAGVGVRREVGLNGHDLETVGVGDGDALVVGAGEVSVGAGEVPVGVGDVVVGVALEVPVGVRVARGVEGVGEGDAVEVAVSVAVPVADSVAVSVAVGSGDADSGEVASDDGLSVGASSGGSDADPSTGGGSDSSSSPPRTVWLLSSATGMAQRCAPTSTGLA</sequence>
<reference evidence="2 3" key="1">
    <citation type="submission" date="2015-12" db="EMBL/GenBank/DDBJ databases">
        <authorList>
            <person name="Shamseldin A."/>
            <person name="Moawad H."/>
            <person name="Abd El-Rahim W.M."/>
            <person name="Sadowsky M.J."/>
        </authorList>
    </citation>
    <scope>NUCLEOTIDE SEQUENCE [LARGE SCALE GENOMIC DNA]</scope>
    <source>
        <strain evidence="2 3">Ar51</strain>
    </source>
</reference>
<dbReference type="KEGG" id="psul:AU252_07365"/>
<evidence type="ECO:0000313" key="3">
    <source>
        <dbReference type="Proteomes" id="UP000065151"/>
    </source>
</evidence>